<dbReference type="PANTHER" id="PTHR18968">
    <property type="entry name" value="THIAMINE PYROPHOSPHATE ENZYMES"/>
    <property type="match status" value="1"/>
</dbReference>
<dbReference type="GO" id="GO:0009097">
    <property type="term" value="P:isoleucine biosynthetic process"/>
    <property type="evidence" value="ECO:0007669"/>
    <property type="project" value="TreeGrafter"/>
</dbReference>
<dbReference type="GO" id="GO:0003984">
    <property type="term" value="F:acetolactate synthase activity"/>
    <property type="evidence" value="ECO:0007669"/>
    <property type="project" value="TreeGrafter"/>
</dbReference>
<dbReference type="GO" id="GO:0000287">
    <property type="term" value="F:magnesium ion binding"/>
    <property type="evidence" value="ECO:0007669"/>
    <property type="project" value="InterPro"/>
</dbReference>
<dbReference type="SUPFAM" id="SSF52467">
    <property type="entry name" value="DHS-like NAD/FAD-binding domain"/>
    <property type="match status" value="1"/>
</dbReference>
<dbReference type="PANTHER" id="PTHR18968:SF166">
    <property type="entry name" value="2-HYDROXYACYL-COA LYASE 2"/>
    <property type="match status" value="1"/>
</dbReference>
<reference evidence="4" key="1">
    <citation type="submission" date="2018-05" db="EMBL/GenBank/DDBJ databases">
        <authorList>
            <person name="Lanie J.A."/>
            <person name="Ng W.-L."/>
            <person name="Kazmierczak K.M."/>
            <person name="Andrzejewski T.M."/>
            <person name="Davidsen T.M."/>
            <person name="Wayne K.J."/>
            <person name="Tettelin H."/>
            <person name="Glass J.I."/>
            <person name="Rusch D."/>
            <person name="Podicherti R."/>
            <person name="Tsui H.-C.T."/>
            <person name="Winkler M.E."/>
        </authorList>
    </citation>
    <scope>NUCLEOTIDE SEQUENCE</scope>
</reference>
<evidence type="ECO:0000259" key="3">
    <source>
        <dbReference type="Pfam" id="PF00205"/>
    </source>
</evidence>
<sequence>EIDQVGMAAPTTKYSRMVTDPKRIPDFIAEAVRIAFDGRRGPVHLTIPVDVQQMEVDEDDVTFYHPAQYRPKQSSAASTTQVKEAVELMKQAERPLIVLGSAGSYSGSGVELEHLIETVKFPLMSEGDARGLVADTHPYSRGFFDSGLNKAARRIAETDLLILMGRKQDLVVGYAMAPVVPKEAKIIQIDPDGSVIGRNRGVDVGIVGDISEVAKQLANEASKYEWSHLEWLDVLKNDQESQARDLQEIALEESPMHA</sequence>
<feature type="non-terminal residue" evidence="4">
    <location>
        <position position="258"/>
    </location>
</feature>
<dbReference type="GO" id="GO:0009099">
    <property type="term" value="P:L-valine biosynthetic process"/>
    <property type="evidence" value="ECO:0007669"/>
    <property type="project" value="TreeGrafter"/>
</dbReference>
<protein>
    <recommendedName>
        <fullName evidence="3">Thiamine pyrophosphate enzyme central domain-containing protein</fullName>
    </recommendedName>
</protein>
<name>A0A382ZD73_9ZZZZ</name>
<dbReference type="AlphaFoldDB" id="A0A382ZD73"/>
<evidence type="ECO:0000313" key="4">
    <source>
        <dbReference type="EMBL" id="SVD93230.1"/>
    </source>
</evidence>
<comment type="cofactor">
    <cofactor evidence="1">
        <name>thiamine diphosphate</name>
        <dbReference type="ChEBI" id="CHEBI:58937"/>
    </cofactor>
</comment>
<dbReference type="InterPro" id="IPR012000">
    <property type="entry name" value="Thiamin_PyroP_enz_cen_dom"/>
</dbReference>
<dbReference type="Gene3D" id="3.40.50.970">
    <property type="match status" value="1"/>
</dbReference>
<dbReference type="SUPFAM" id="SSF52518">
    <property type="entry name" value="Thiamin diphosphate-binding fold (THDP-binding)"/>
    <property type="match status" value="1"/>
</dbReference>
<dbReference type="Gene3D" id="3.40.50.1220">
    <property type="entry name" value="TPP-binding domain"/>
    <property type="match status" value="1"/>
</dbReference>
<gene>
    <name evidence="4" type="ORF">METZ01_LOCUS446084</name>
</gene>
<dbReference type="InterPro" id="IPR029061">
    <property type="entry name" value="THDP-binding"/>
</dbReference>
<feature type="non-terminal residue" evidence="4">
    <location>
        <position position="1"/>
    </location>
</feature>
<dbReference type="GO" id="GO:0030976">
    <property type="term" value="F:thiamine pyrophosphate binding"/>
    <property type="evidence" value="ECO:0007669"/>
    <property type="project" value="InterPro"/>
</dbReference>
<evidence type="ECO:0000256" key="1">
    <source>
        <dbReference type="ARBA" id="ARBA00001964"/>
    </source>
</evidence>
<dbReference type="Pfam" id="PF00205">
    <property type="entry name" value="TPP_enzyme_M"/>
    <property type="match status" value="1"/>
</dbReference>
<proteinExistence type="inferred from homology"/>
<evidence type="ECO:0000256" key="2">
    <source>
        <dbReference type="ARBA" id="ARBA00007812"/>
    </source>
</evidence>
<comment type="similarity">
    <text evidence="2">Belongs to the TPP enzyme family.</text>
</comment>
<dbReference type="CDD" id="cd07035">
    <property type="entry name" value="TPP_PYR_POX_like"/>
    <property type="match status" value="1"/>
</dbReference>
<dbReference type="InterPro" id="IPR029035">
    <property type="entry name" value="DHS-like_NAD/FAD-binding_dom"/>
</dbReference>
<organism evidence="4">
    <name type="scientific">marine metagenome</name>
    <dbReference type="NCBI Taxonomy" id="408172"/>
    <lineage>
        <taxon>unclassified sequences</taxon>
        <taxon>metagenomes</taxon>
        <taxon>ecological metagenomes</taxon>
    </lineage>
</organism>
<feature type="domain" description="Thiamine pyrophosphate enzyme central" evidence="3">
    <location>
        <begin position="82"/>
        <end position="217"/>
    </location>
</feature>
<dbReference type="GO" id="GO:0050660">
    <property type="term" value="F:flavin adenine dinucleotide binding"/>
    <property type="evidence" value="ECO:0007669"/>
    <property type="project" value="TreeGrafter"/>
</dbReference>
<dbReference type="EMBL" id="UINC01182808">
    <property type="protein sequence ID" value="SVD93230.1"/>
    <property type="molecule type" value="Genomic_DNA"/>
</dbReference>
<dbReference type="InterPro" id="IPR045229">
    <property type="entry name" value="TPP_enz"/>
</dbReference>
<accession>A0A382ZD73</accession>
<dbReference type="GO" id="GO:0005948">
    <property type="term" value="C:acetolactate synthase complex"/>
    <property type="evidence" value="ECO:0007669"/>
    <property type="project" value="TreeGrafter"/>
</dbReference>